<keyword evidence="6" id="KW-1185">Reference proteome</keyword>
<dbReference type="EMBL" id="BMNI01000013">
    <property type="protein sequence ID" value="GGO93615.1"/>
    <property type="molecule type" value="Genomic_DNA"/>
</dbReference>
<dbReference type="PROSITE" id="PS00101">
    <property type="entry name" value="HEXAPEP_TRANSFERASES"/>
    <property type="match status" value="1"/>
</dbReference>
<dbReference type="InterPro" id="IPR011004">
    <property type="entry name" value="Trimer_LpxA-like_sf"/>
</dbReference>
<accession>A0ABQ2NDA1</accession>
<dbReference type="InterPro" id="IPR001451">
    <property type="entry name" value="Hexapep"/>
</dbReference>
<keyword evidence="3" id="KW-0677">Repeat</keyword>
<dbReference type="InterPro" id="IPR018357">
    <property type="entry name" value="Hexapep_transf_CS"/>
</dbReference>
<comment type="similarity">
    <text evidence="1">Belongs to the transferase hexapeptide repeat family.</text>
</comment>
<organism evidence="5 6">
    <name type="scientific">Nocardioides phosphati</name>
    <dbReference type="NCBI Taxonomy" id="1867775"/>
    <lineage>
        <taxon>Bacteria</taxon>
        <taxon>Bacillati</taxon>
        <taxon>Actinomycetota</taxon>
        <taxon>Actinomycetes</taxon>
        <taxon>Propionibacteriales</taxon>
        <taxon>Nocardioidaceae</taxon>
        <taxon>Nocardioides</taxon>
    </lineage>
</organism>
<gene>
    <name evidence="5" type="ORF">GCM10011584_32730</name>
</gene>
<evidence type="ECO:0000313" key="5">
    <source>
        <dbReference type="EMBL" id="GGO93615.1"/>
    </source>
</evidence>
<dbReference type="Gene3D" id="2.160.10.10">
    <property type="entry name" value="Hexapeptide repeat proteins"/>
    <property type="match status" value="1"/>
</dbReference>
<dbReference type="PANTHER" id="PTHR42811">
    <property type="entry name" value="SERINE ACETYLTRANSFERASE"/>
    <property type="match status" value="1"/>
</dbReference>
<dbReference type="Proteomes" id="UP000655410">
    <property type="component" value="Unassembled WGS sequence"/>
</dbReference>
<name>A0ABQ2NDA1_9ACTN</name>
<dbReference type="InterPro" id="IPR045304">
    <property type="entry name" value="LbH_SAT"/>
</dbReference>
<dbReference type="Pfam" id="PF00132">
    <property type="entry name" value="Hexapep"/>
    <property type="match status" value="1"/>
</dbReference>
<dbReference type="SUPFAM" id="SSF51161">
    <property type="entry name" value="Trimeric LpxA-like enzymes"/>
    <property type="match status" value="1"/>
</dbReference>
<evidence type="ECO:0000256" key="2">
    <source>
        <dbReference type="ARBA" id="ARBA00022679"/>
    </source>
</evidence>
<keyword evidence="2" id="KW-0808">Transferase</keyword>
<protein>
    <recommendedName>
        <fullName evidence="7">Serine acetyltransferase</fullName>
    </recommendedName>
</protein>
<comment type="caution">
    <text evidence="5">The sequence shown here is derived from an EMBL/GenBank/DDBJ whole genome shotgun (WGS) entry which is preliminary data.</text>
</comment>
<evidence type="ECO:0000313" key="6">
    <source>
        <dbReference type="Proteomes" id="UP000655410"/>
    </source>
</evidence>
<reference evidence="6" key="1">
    <citation type="journal article" date="2019" name="Int. J. Syst. Evol. Microbiol.">
        <title>The Global Catalogue of Microorganisms (GCM) 10K type strain sequencing project: providing services to taxonomists for standard genome sequencing and annotation.</title>
        <authorList>
            <consortium name="The Broad Institute Genomics Platform"/>
            <consortium name="The Broad Institute Genome Sequencing Center for Infectious Disease"/>
            <person name="Wu L."/>
            <person name="Ma J."/>
        </authorList>
    </citation>
    <scope>NUCLEOTIDE SEQUENCE [LARGE SCALE GENOMIC DNA]</scope>
    <source>
        <strain evidence="6">CGMCC 4.7371</strain>
    </source>
</reference>
<evidence type="ECO:0000256" key="1">
    <source>
        <dbReference type="ARBA" id="ARBA00007274"/>
    </source>
</evidence>
<proteinExistence type="inferred from homology"/>
<evidence type="ECO:0008006" key="7">
    <source>
        <dbReference type="Google" id="ProtNLM"/>
    </source>
</evidence>
<keyword evidence="4" id="KW-0012">Acyltransferase</keyword>
<dbReference type="CDD" id="cd03354">
    <property type="entry name" value="LbH_SAT"/>
    <property type="match status" value="1"/>
</dbReference>
<evidence type="ECO:0000256" key="4">
    <source>
        <dbReference type="ARBA" id="ARBA00023315"/>
    </source>
</evidence>
<sequence>MAIISPATSPVVRIPGLFSTLLADLKAPVAPGQPAHRFWAKVIGKALFSNSTHCVILFRISHALYRFLPTRPLAFFVRMLAVAWGGTDIHPGAQIGPGFCLVHSMKIAIGAGVVIGRDCRIAHGVTIGGDMGRHPWDRSSDGWPVIGDYVTIGVDAYVVGPVTIGDGAIIGTKALVNKDVPVNGIAVGIPARVIKTHDGYEGLLGR</sequence>
<evidence type="ECO:0000256" key="3">
    <source>
        <dbReference type="ARBA" id="ARBA00022737"/>
    </source>
</evidence>